<sequence>MDIDIQPAAPTIFTNSPASPDTPVTLVAHVSVSAAKQVISGFDSAKISGAKPTISANSISDFRSLSSLLIKCNFPFHTYALGEERKIRLGASRSGTAVYYKRKLYCCPINIPTLINLEASAWKLAMTGYGTLIIASVYMPPKKRLVMSDIETLLALGDAVILFGDLNSKNTDWSTTNTSKRTFPTLAEDHELASYLNTSPN</sequence>
<dbReference type="Pfam" id="PF14529">
    <property type="entry name" value="Exo_endo_phos_2"/>
    <property type="match status" value="1"/>
</dbReference>
<evidence type="ECO:0000313" key="3">
    <source>
        <dbReference type="Proteomes" id="UP000299102"/>
    </source>
</evidence>
<evidence type="ECO:0000259" key="1">
    <source>
        <dbReference type="Pfam" id="PF14529"/>
    </source>
</evidence>
<dbReference type="EMBL" id="BGZK01000075">
    <property type="protein sequence ID" value="GBP15851.1"/>
    <property type="molecule type" value="Genomic_DNA"/>
</dbReference>
<proteinExistence type="predicted"/>
<dbReference type="Proteomes" id="UP000299102">
    <property type="component" value="Unassembled WGS sequence"/>
</dbReference>
<dbReference type="Gene3D" id="3.60.10.10">
    <property type="entry name" value="Endonuclease/exonuclease/phosphatase"/>
    <property type="match status" value="1"/>
</dbReference>
<accession>A0A4C1TPE4</accession>
<dbReference type="InterPro" id="IPR005135">
    <property type="entry name" value="Endo/exonuclease/phosphatase"/>
</dbReference>
<keyword evidence="3" id="KW-1185">Reference proteome</keyword>
<protein>
    <submittedName>
        <fullName evidence="2">RNA-directed DNA polymerase from mobile element jockey</fullName>
    </submittedName>
</protein>
<name>A0A4C1TPE4_EUMVA</name>
<keyword evidence="2" id="KW-0548">Nucleotidyltransferase</keyword>
<comment type="caution">
    <text evidence="2">The sequence shown here is derived from an EMBL/GenBank/DDBJ whole genome shotgun (WGS) entry which is preliminary data.</text>
</comment>
<keyword evidence="2" id="KW-0695">RNA-directed DNA polymerase</keyword>
<organism evidence="2 3">
    <name type="scientific">Eumeta variegata</name>
    <name type="common">Bagworm moth</name>
    <name type="synonym">Eumeta japonica</name>
    <dbReference type="NCBI Taxonomy" id="151549"/>
    <lineage>
        <taxon>Eukaryota</taxon>
        <taxon>Metazoa</taxon>
        <taxon>Ecdysozoa</taxon>
        <taxon>Arthropoda</taxon>
        <taxon>Hexapoda</taxon>
        <taxon>Insecta</taxon>
        <taxon>Pterygota</taxon>
        <taxon>Neoptera</taxon>
        <taxon>Endopterygota</taxon>
        <taxon>Lepidoptera</taxon>
        <taxon>Glossata</taxon>
        <taxon>Ditrysia</taxon>
        <taxon>Tineoidea</taxon>
        <taxon>Psychidae</taxon>
        <taxon>Oiketicinae</taxon>
        <taxon>Eumeta</taxon>
    </lineage>
</organism>
<gene>
    <name evidence="2" type="primary">pol</name>
    <name evidence="2" type="ORF">EVAR_12452_1</name>
</gene>
<dbReference type="GO" id="GO:0003964">
    <property type="term" value="F:RNA-directed DNA polymerase activity"/>
    <property type="evidence" value="ECO:0007669"/>
    <property type="project" value="UniProtKB-KW"/>
</dbReference>
<feature type="domain" description="Endonuclease/exonuclease/phosphatase" evidence="1">
    <location>
        <begin position="133"/>
        <end position="197"/>
    </location>
</feature>
<evidence type="ECO:0000313" key="2">
    <source>
        <dbReference type="EMBL" id="GBP15851.1"/>
    </source>
</evidence>
<keyword evidence="2" id="KW-0808">Transferase</keyword>
<reference evidence="2 3" key="1">
    <citation type="journal article" date="2019" name="Commun. Biol.">
        <title>The bagworm genome reveals a unique fibroin gene that provides high tensile strength.</title>
        <authorList>
            <person name="Kono N."/>
            <person name="Nakamura H."/>
            <person name="Ohtoshi R."/>
            <person name="Tomita M."/>
            <person name="Numata K."/>
            <person name="Arakawa K."/>
        </authorList>
    </citation>
    <scope>NUCLEOTIDE SEQUENCE [LARGE SCALE GENOMIC DNA]</scope>
</reference>
<dbReference type="OrthoDB" id="410155at2759"/>
<dbReference type="SUPFAM" id="SSF56219">
    <property type="entry name" value="DNase I-like"/>
    <property type="match status" value="1"/>
</dbReference>
<dbReference type="InterPro" id="IPR036691">
    <property type="entry name" value="Endo/exonu/phosph_ase_sf"/>
</dbReference>
<dbReference type="AlphaFoldDB" id="A0A4C1TPE4"/>